<dbReference type="AlphaFoldDB" id="A0A0F4Z244"/>
<dbReference type="Proteomes" id="UP000053958">
    <property type="component" value="Unassembled WGS sequence"/>
</dbReference>
<evidence type="ECO:0000313" key="2">
    <source>
        <dbReference type="Proteomes" id="UP000053958"/>
    </source>
</evidence>
<proteinExistence type="predicted"/>
<sequence>MHIAQGLQACGSADYLAYPSCLQFVAGVTLRVVQVPVTDHTILESGLHARQKDALCFSRRTLKICFSIDMDSVATLDGLRWEAIIITPSDRALENNQSRKGEDQCLASVIE</sequence>
<dbReference type="GeneID" id="25314218"/>
<accession>A0A0F4Z244</accession>
<name>A0A0F4Z244_RASE3</name>
<evidence type="ECO:0000313" key="1">
    <source>
        <dbReference type="EMBL" id="KKA24136.1"/>
    </source>
</evidence>
<protein>
    <submittedName>
        <fullName evidence="1">Uncharacterized protein</fullName>
    </submittedName>
</protein>
<dbReference type="RefSeq" id="XP_013330748.1">
    <property type="nucleotide sequence ID" value="XM_013475294.1"/>
</dbReference>
<keyword evidence="2" id="KW-1185">Reference proteome</keyword>
<gene>
    <name evidence="1" type="ORF">T310_1867</name>
</gene>
<reference evidence="1 2" key="1">
    <citation type="submission" date="2015-04" db="EMBL/GenBank/DDBJ databases">
        <authorList>
            <person name="Heijne W.H."/>
            <person name="Fedorova N.D."/>
            <person name="Nierman W.C."/>
            <person name="Vollebregt A.W."/>
            <person name="Zhao Z."/>
            <person name="Wu L."/>
            <person name="Kumar M."/>
            <person name="Stam H."/>
            <person name="van den Berg M.A."/>
            <person name="Pel H.J."/>
        </authorList>
    </citation>
    <scope>NUCLEOTIDE SEQUENCE [LARGE SCALE GENOMIC DNA]</scope>
    <source>
        <strain evidence="1 2">CBS 393.64</strain>
    </source>
</reference>
<organism evidence="1 2">
    <name type="scientific">Rasamsonia emersonii (strain ATCC 16479 / CBS 393.64 / IMI 116815)</name>
    <dbReference type="NCBI Taxonomy" id="1408163"/>
    <lineage>
        <taxon>Eukaryota</taxon>
        <taxon>Fungi</taxon>
        <taxon>Dikarya</taxon>
        <taxon>Ascomycota</taxon>
        <taxon>Pezizomycotina</taxon>
        <taxon>Eurotiomycetes</taxon>
        <taxon>Eurotiomycetidae</taxon>
        <taxon>Eurotiales</taxon>
        <taxon>Trichocomaceae</taxon>
        <taxon>Rasamsonia</taxon>
    </lineage>
</organism>
<comment type="caution">
    <text evidence="1">The sequence shown here is derived from an EMBL/GenBank/DDBJ whole genome shotgun (WGS) entry which is preliminary data.</text>
</comment>
<dbReference type="EMBL" id="LASV01000074">
    <property type="protein sequence ID" value="KKA24136.1"/>
    <property type="molecule type" value="Genomic_DNA"/>
</dbReference>